<dbReference type="PANTHER" id="PTHR12138:SF162">
    <property type="entry name" value="CHROMOSOME UNDETERMINED SCAFFOLD_275, WHOLE GENOME SHOTGUN SEQUENCE"/>
    <property type="match status" value="1"/>
</dbReference>
<reference evidence="2" key="2">
    <citation type="submission" date="2025-08" db="UniProtKB">
        <authorList>
            <consortium name="Ensembl"/>
        </authorList>
    </citation>
    <scope>IDENTIFICATION</scope>
</reference>
<dbReference type="PRINTS" id="PR02045">
    <property type="entry name" value="F138DOMAIN"/>
</dbReference>
<organism evidence="2 3">
    <name type="scientific">Macaca fascicularis</name>
    <name type="common">Crab-eating macaque</name>
    <name type="synonym">Cynomolgus monkey</name>
    <dbReference type="NCBI Taxonomy" id="9541"/>
    <lineage>
        <taxon>Eukaryota</taxon>
        <taxon>Metazoa</taxon>
        <taxon>Chordata</taxon>
        <taxon>Craniata</taxon>
        <taxon>Vertebrata</taxon>
        <taxon>Euteleostomi</taxon>
        <taxon>Mammalia</taxon>
        <taxon>Eutheria</taxon>
        <taxon>Euarchontoglires</taxon>
        <taxon>Primates</taxon>
        <taxon>Haplorrhini</taxon>
        <taxon>Catarrhini</taxon>
        <taxon>Cercopithecidae</taxon>
        <taxon>Cercopithecinae</taxon>
        <taxon>Macaca</taxon>
    </lineage>
</organism>
<protein>
    <submittedName>
        <fullName evidence="2">Uncharacterized protein</fullName>
    </submittedName>
</protein>
<dbReference type="AlphaFoldDB" id="A0A7N9DHN6"/>
<accession>A0A7N9DHN6</accession>
<proteinExistence type="predicted"/>
<dbReference type="PANTHER" id="PTHR12138">
    <property type="entry name" value="PRIMATE-EXPANDED PROTEIN FAMILY"/>
    <property type="match status" value="1"/>
</dbReference>
<keyword evidence="3" id="KW-1185">Reference proteome</keyword>
<dbReference type="GeneTree" id="ENSGT01120000271815"/>
<sequence>SAVAQSQLTASSASRVQADSPALASQVAGITGTCHHNGLIFVFLVDAGFHHVGQAGLELLTSCHPLASASQSAEITGVNHRARPKVLILTATLSAFQSGRDMLPTHCSIMNIATETFTCTGQWGSRVHPFTSREDRTENQGQLHRRDKAWVGL</sequence>
<name>A0A7N9DHN6_MACFA</name>
<dbReference type="Proteomes" id="UP000233100">
    <property type="component" value="Chromosome 10"/>
</dbReference>
<feature type="region of interest" description="Disordered" evidence="1">
    <location>
        <begin position="132"/>
        <end position="153"/>
    </location>
</feature>
<reference evidence="2 3" key="1">
    <citation type="submission" date="2013-03" db="EMBL/GenBank/DDBJ databases">
        <authorList>
            <person name="Warren W."/>
            <person name="Wilson R.K."/>
        </authorList>
    </citation>
    <scope>NUCLEOTIDE SEQUENCE</scope>
</reference>
<evidence type="ECO:0000256" key="1">
    <source>
        <dbReference type="SAM" id="MobiDB-lite"/>
    </source>
</evidence>
<evidence type="ECO:0000313" key="3">
    <source>
        <dbReference type="Proteomes" id="UP000233100"/>
    </source>
</evidence>
<dbReference type="Ensembl" id="ENSMFAT00000091858.1">
    <property type="protein sequence ID" value="ENSMFAP00000063625.1"/>
    <property type="gene ID" value="ENSMFAG00000054870.1"/>
</dbReference>
<evidence type="ECO:0000313" key="2">
    <source>
        <dbReference type="Ensembl" id="ENSMFAP00000063625.1"/>
    </source>
</evidence>
<reference evidence="2" key="3">
    <citation type="submission" date="2025-09" db="UniProtKB">
        <authorList>
            <consortium name="Ensembl"/>
        </authorList>
    </citation>
    <scope>IDENTIFICATION</scope>
</reference>